<dbReference type="SUPFAM" id="SSF48371">
    <property type="entry name" value="ARM repeat"/>
    <property type="match status" value="1"/>
</dbReference>
<sequence>MSLPARSSSQLSACRDVLEQVLLELPSLPPRVDRTPMVSLLGRGLDVLTQLSSGSPADPEHIGQIGAACAAMTGCAAILRVVAPREVGSALIQRLGLVERALDTYRRETLATIGAPGFEAPRAPPSAMPLRASVGVPALHRIARGPLTPHARVRSDADEGSREEGALPATGGDPAAVLLFQQLRRTAYDCFSELGSLGNLREAGPDLPWTPELRRFEQRLLADLDALVALATPVVFDGTPCVQLDMLGELLAYAADAMVPDPGRAFAQAFVLGCVEGEDAVRAAVVALRQSDPTTHEAQRSALSLASNPMITRAMEALALREDAALAVVALDVLRARRTAAAALAAPLVAHPEPRVRRSAALFLGVARERGPAIALLRATLDDDPEETVRAAAAESLVRLGSRAGLSFARARIEEGARTLGASGSPVRKELLRLVALAGGPSDAIVLHQELALSPSEAAVETIGLHGHPGSVERLALALKEACSPGGNGAEALREPLCRALHGITGMDVIPTSDGVRTFEGWWRERRSSFGSPEVLRLEGATSARRYRLGRPYTPLESLDALTTAAPVSVRKALALEVAGASRGELRLGTEGWIAQQMEELASARQEWTRVSARWAPGDWLERHLG</sequence>
<evidence type="ECO:0000256" key="1">
    <source>
        <dbReference type="SAM" id="MobiDB-lite"/>
    </source>
</evidence>
<dbReference type="InterPro" id="IPR011989">
    <property type="entry name" value="ARM-like"/>
</dbReference>
<dbReference type="Gene3D" id="1.25.10.10">
    <property type="entry name" value="Leucine-rich Repeat Variant"/>
    <property type="match status" value="1"/>
</dbReference>
<dbReference type="STRING" id="52.CMC5_023050"/>
<gene>
    <name evidence="2" type="ORF">CMC5_023050</name>
</gene>
<accession>A0A0K1EBW1</accession>
<name>A0A0K1EBW1_CHOCO</name>
<evidence type="ECO:0008006" key="4">
    <source>
        <dbReference type="Google" id="ProtNLM"/>
    </source>
</evidence>
<dbReference type="KEGG" id="ccro:CMC5_023050"/>
<dbReference type="EMBL" id="CP012159">
    <property type="protein sequence ID" value="AKT38162.1"/>
    <property type="molecule type" value="Genomic_DNA"/>
</dbReference>
<proteinExistence type="predicted"/>
<dbReference type="OrthoDB" id="5485723at2"/>
<evidence type="ECO:0000313" key="2">
    <source>
        <dbReference type="EMBL" id="AKT38162.1"/>
    </source>
</evidence>
<dbReference type="InterPro" id="IPR016024">
    <property type="entry name" value="ARM-type_fold"/>
</dbReference>
<dbReference type="AlphaFoldDB" id="A0A0K1EBW1"/>
<evidence type="ECO:0000313" key="3">
    <source>
        <dbReference type="Proteomes" id="UP000067626"/>
    </source>
</evidence>
<organism evidence="2 3">
    <name type="scientific">Chondromyces crocatus</name>
    <dbReference type="NCBI Taxonomy" id="52"/>
    <lineage>
        <taxon>Bacteria</taxon>
        <taxon>Pseudomonadati</taxon>
        <taxon>Myxococcota</taxon>
        <taxon>Polyangia</taxon>
        <taxon>Polyangiales</taxon>
        <taxon>Polyangiaceae</taxon>
        <taxon>Chondromyces</taxon>
    </lineage>
</organism>
<feature type="region of interest" description="Disordered" evidence="1">
    <location>
        <begin position="147"/>
        <end position="170"/>
    </location>
</feature>
<reference evidence="2 3" key="1">
    <citation type="submission" date="2015-07" db="EMBL/GenBank/DDBJ databases">
        <title>Genome analysis of myxobacterium Chondromyces crocatus Cm c5 reveals a high potential for natural compound synthesis and the genetic basis for the loss of fruiting body formation.</title>
        <authorList>
            <person name="Zaburannyi N."/>
            <person name="Bunk B."/>
            <person name="Maier J."/>
            <person name="Overmann J."/>
            <person name="Mueller R."/>
        </authorList>
    </citation>
    <scope>NUCLEOTIDE SEQUENCE [LARGE SCALE GENOMIC DNA]</scope>
    <source>
        <strain evidence="2 3">Cm c5</strain>
    </source>
</reference>
<dbReference type="Proteomes" id="UP000067626">
    <property type="component" value="Chromosome"/>
</dbReference>
<protein>
    <recommendedName>
        <fullName evidence="4">HEAT repeat domain-containing protein</fullName>
    </recommendedName>
</protein>
<keyword evidence="3" id="KW-1185">Reference proteome</keyword>
<feature type="compositionally biased region" description="Basic and acidic residues" evidence="1">
    <location>
        <begin position="153"/>
        <end position="165"/>
    </location>
</feature>
<dbReference type="RefSeq" id="WP_156338462.1">
    <property type="nucleotide sequence ID" value="NZ_CP012159.1"/>
</dbReference>